<feature type="domain" description="BACON" evidence="3">
    <location>
        <begin position="640"/>
        <end position="722"/>
    </location>
</feature>
<dbReference type="AlphaFoldDB" id="A0A3P1YFM0"/>
<feature type="domain" description="BACON" evidence="3">
    <location>
        <begin position="727"/>
        <end position="778"/>
    </location>
</feature>
<feature type="signal peptide" evidence="1">
    <location>
        <begin position="1"/>
        <end position="21"/>
    </location>
</feature>
<dbReference type="Gene3D" id="3.40.50.12480">
    <property type="match status" value="1"/>
</dbReference>
<sequence length="781" mass="81530">MKRMKIFTLIIGLLTALGAAAQNSGNAGPLTWNYNAGTKTLSITGTGAMPDYASMANQPWDAFGEEIETVTIGNGVTSVGKSAFQGCAKLQNATIGNSVQTIGGFAFMGCKKLRAITLPDALTTIKNNAFYECKALQSITIPANVNTIGSNVFSHCTDLTAFNVAAGNPHFDSDGGVLYNEGKTELIQYPSGKPDVAFTVPGTVNTMGEDAFNFCVALKSITIPAGVSTISHRTFFYCHSLTDINVVAGNPHFDSEDGVLYNEGRTKLIYYPLAKTGTDFTIPGTVTTIGRLAFFRCSELRNISIPNSVNTMEGQAFTGESLQEITVAWDTPLSIGPDVFSYVTLSNVTLKVPAGKVAAYEAADVWKNIGTITDGTTTIGLSATPTKLDFTAAEESKSISVSSDRAWTVSSNQGWLTLSPSSGTGNGTLTVTAKENPGAPRIATITFTAGARKQTVSVEQEEMSLEINPPALNFTAADDTKSITVTSNGTWQVESDQTWLTLSVDNGTGNSSVNATATANPGSTTRTAKVIFTSVAGIREVDVTQEGASLSVTPVSLDFTADGEGKTITVTANVPWTVTSSEPSWLTLSDDSGTGNTTLTVTAAVNPAITNRTATVTFTQNGGTLMQTVNVTQQAAPPMLSVTPDELVFTAVKGKKKLTVTSNVQWTVTSSEPWLTLSAASGTGDSTFTVTAAMNPAITNRTATVTFKQNGGTLTKTVTVTQAAASLEVVPSTLSFTAAGENKALLVKATQSWTAECDAPWITLSAASGTGDGTITVTAPA</sequence>
<dbReference type="InterPro" id="IPR026906">
    <property type="entry name" value="LRR_5"/>
</dbReference>
<feature type="domain" description="BACON" evidence="2">
    <location>
        <begin position="406"/>
        <end position="461"/>
    </location>
</feature>
<feature type="domain" description="BACON" evidence="3">
    <location>
        <begin position="550"/>
        <end position="634"/>
    </location>
</feature>
<dbReference type="InterPro" id="IPR013783">
    <property type="entry name" value="Ig-like_fold"/>
</dbReference>
<keyword evidence="1" id="KW-0732">Signal</keyword>
<name>A0A3P1YFM0_TANFO</name>
<evidence type="ECO:0000313" key="5">
    <source>
        <dbReference type="Proteomes" id="UP000279860"/>
    </source>
</evidence>
<dbReference type="Pfam" id="PF13306">
    <property type="entry name" value="LRR_5"/>
    <property type="match status" value="3"/>
</dbReference>
<gene>
    <name evidence="4" type="ORF">EII41_13300</name>
</gene>
<dbReference type="PANTHER" id="PTHR45661">
    <property type="entry name" value="SURFACE ANTIGEN"/>
    <property type="match status" value="1"/>
</dbReference>
<dbReference type="SUPFAM" id="SSF52058">
    <property type="entry name" value="L domain-like"/>
    <property type="match status" value="1"/>
</dbReference>
<dbReference type="CDD" id="cd14948">
    <property type="entry name" value="BACON"/>
    <property type="match status" value="5"/>
</dbReference>
<feature type="domain" description="BACON" evidence="3">
    <location>
        <begin position="465"/>
        <end position="547"/>
    </location>
</feature>
<dbReference type="RefSeq" id="WP_124790973.1">
    <property type="nucleotide sequence ID" value="NZ_RQYN01000096.1"/>
</dbReference>
<proteinExistence type="predicted"/>
<protein>
    <recommendedName>
        <fullName evidence="2 3">BACON domain-containing protein</fullName>
    </recommendedName>
</protein>
<dbReference type="Pfam" id="PF19190">
    <property type="entry name" value="BACON_2"/>
    <property type="match status" value="4"/>
</dbReference>
<reference evidence="4 5" key="1">
    <citation type="submission" date="2018-11" db="EMBL/GenBank/DDBJ databases">
        <title>Genomes From Bacteria Associated with the Canine Oral Cavity: a Test Case for Automated Genome-Based Taxonomic Assignment.</title>
        <authorList>
            <person name="Coil D.A."/>
            <person name="Jospin G."/>
            <person name="Darling A.E."/>
            <person name="Wallis C."/>
            <person name="Davis I.J."/>
            <person name="Harris S."/>
            <person name="Eisen J.A."/>
            <person name="Holcombe L.J."/>
            <person name="O'Flynn C."/>
        </authorList>
    </citation>
    <scope>NUCLEOTIDE SEQUENCE [LARGE SCALE GENOMIC DNA]</scope>
    <source>
        <strain evidence="4 5">OH1426_COT-023</strain>
    </source>
</reference>
<dbReference type="EMBL" id="RQYN01000096">
    <property type="protein sequence ID" value="RRD69779.1"/>
    <property type="molecule type" value="Genomic_DNA"/>
</dbReference>
<dbReference type="Gene3D" id="3.80.10.10">
    <property type="entry name" value="Ribonuclease Inhibitor"/>
    <property type="match status" value="1"/>
</dbReference>
<dbReference type="Gene3D" id="2.60.40.10">
    <property type="entry name" value="Immunoglobulins"/>
    <property type="match status" value="5"/>
</dbReference>
<dbReference type="InterPro" id="IPR024361">
    <property type="entry name" value="BACON"/>
</dbReference>
<dbReference type="Proteomes" id="UP000279860">
    <property type="component" value="Unassembled WGS sequence"/>
</dbReference>
<comment type="caution">
    <text evidence="4">The sequence shown here is derived from an EMBL/GenBank/DDBJ whole genome shotgun (WGS) entry which is preliminary data.</text>
</comment>
<evidence type="ECO:0000313" key="4">
    <source>
        <dbReference type="EMBL" id="RRD69779.1"/>
    </source>
</evidence>
<dbReference type="PANTHER" id="PTHR45661:SF3">
    <property type="entry name" value="IG-LIKE DOMAIN-CONTAINING PROTEIN"/>
    <property type="match status" value="1"/>
</dbReference>
<feature type="chain" id="PRO_5018272413" description="BACON domain-containing protein" evidence="1">
    <location>
        <begin position="22"/>
        <end position="781"/>
    </location>
</feature>
<dbReference type="InterPro" id="IPR032675">
    <property type="entry name" value="LRR_dom_sf"/>
</dbReference>
<accession>A0A3P1YFM0</accession>
<dbReference type="Pfam" id="PF13004">
    <property type="entry name" value="BACON"/>
    <property type="match status" value="1"/>
</dbReference>
<evidence type="ECO:0000259" key="2">
    <source>
        <dbReference type="Pfam" id="PF13004"/>
    </source>
</evidence>
<evidence type="ECO:0000256" key="1">
    <source>
        <dbReference type="SAM" id="SignalP"/>
    </source>
</evidence>
<organism evidence="4 5">
    <name type="scientific">Tannerella forsythia</name>
    <name type="common">Bacteroides forsythus</name>
    <dbReference type="NCBI Taxonomy" id="28112"/>
    <lineage>
        <taxon>Bacteria</taxon>
        <taxon>Pseudomonadati</taxon>
        <taxon>Bacteroidota</taxon>
        <taxon>Bacteroidia</taxon>
        <taxon>Bacteroidales</taxon>
        <taxon>Tannerellaceae</taxon>
        <taxon>Tannerella</taxon>
    </lineage>
</organism>
<feature type="non-terminal residue" evidence="4">
    <location>
        <position position="781"/>
    </location>
</feature>
<dbReference type="InterPro" id="IPR053139">
    <property type="entry name" value="Surface_bspA-like"/>
</dbReference>
<evidence type="ECO:0000259" key="3">
    <source>
        <dbReference type="Pfam" id="PF19190"/>
    </source>
</evidence>